<dbReference type="Gene3D" id="1.10.510.10">
    <property type="entry name" value="Transferase(Phosphotransferase) domain 1"/>
    <property type="match status" value="1"/>
</dbReference>
<sequence length="528" mass="58320">MHKYRLVAKKGEGTFSEVLKAQCIKNGKYVAIKCMKNHFDSLDQVNNLREIQALRRLSPHSNIIKLLEVLYDQPTGRLALVFELMDMNIYELIRGRRHYVNEDRVKTYMYQLIKSMDHMHRNGIFHRDIKPENILIMDDQLKLADFGSCRGIYSKQPYTEYISTRWYRAPECLLTDGYYNYKMDMWGVGCVFFEIVSLFPLFPGTNELDQIQKIHSIIGTPPSELLQKMKHMTQHMDFNFKKTAGSGIDKLIPHAAKECVDLIKKLLEYNPDDRLSARQALRHPYFREIREMEKRQHALLHPGLHAKGGGAEQEGRGAGSTHAQHGSSGPNSDAASSGARSRRARGSVKASASVMDDRSEREERRDERHERRAERERERERGVAAAARKSHHGLYGGGGSVVSGVSHGSHARTSSIHYGGAGAASVVSGGDISVGGVSGVSGRAYDASNLAQGLAGIGVGSKSKAGGGASKTSTYGSYKGGYQKSTTTTSSRVSNSLKPSVGGVGGQKAPVGQREKGKYVSPYGQRRS</sequence>
<dbReference type="SMART" id="SM00220">
    <property type="entry name" value="S_TKc"/>
    <property type="match status" value="1"/>
</dbReference>
<evidence type="ECO:0000313" key="5">
    <source>
        <dbReference type="EMBL" id="EEH56671.1"/>
    </source>
</evidence>
<dbReference type="PROSITE" id="PS00108">
    <property type="entry name" value="PROTEIN_KINASE_ST"/>
    <property type="match status" value="1"/>
</dbReference>
<keyword evidence="5" id="KW-0969">Cilium</keyword>
<dbReference type="Proteomes" id="UP000001876">
    <property type="component" value="Unassembled WGS sequence"/>
</dbReference>
<evidence type="ECO:0000259" key="4">
    <source>
        <dbReference type="PROSITE" id="PS50011"/>
    </source>
</evidence>
<accession>C1MUQ8</accession>
<keyword evidence="5" id="KW-0282">Flagellum</keyword>
<organism evidence="6">
    <name type="scientific">Micromonas pusilla (strain CCMP1545)</name>
    <name type="common">Picoplanktonic green alga</name>
    <dbReference type="NCBI Taxonomy" id="564608"/>
    <lineage>
        <taxon>Eukaryota</taxon>
        <taxon>Viridiplantae</taxon>
        <taxon>Chlorophyta</taxon>
        <taxon>Mamiellophyceae</taxon>
        <taxon>Mamiellales</taxon>
        <taxon>Mamiellaceae</taxon>
        <taxon>Micromonas</taxon>
    </lineage>
</organism>
<protein>
    <submittedName>
        <fullName evidence="5">Long flagella protein</fullName>
    </submittedName>
</protein>
<dbReference type="InterPro" id="IPR000719">
    <property type="entry name" value="Prot_kinase_dom"/>
</dbReference>
<dbReference type="OrthoDB" id="2158884at2759"/>
<keyword evidence="2" id="KW-0067">ATP-binding</keyword>
<feature type="compositionally biased region" description="Gly residues" evidence="3">
    <location>
        <begin position="460"/>
        <end position="469"/>
    </location>
</feature>
<feature type="compositionally biased region" description="Gly residues" evidence="3">
    <location>
        <begin position="306"/>
        <end position="318"/>
    </location>
</feature>
<evidence type="ECO:0000313" key="6">
    <source>
        <dbReference type="Proteomes" id="UP000001876"/>
    </source>
</evidence>
<dbReference type="RefSeq" id="XP_003059539.1">
    <property type="nucleotide sequence ID" value="XM_003059493.1"/>
</dbReference>
<feature type="compositionally biased region" description="Basic and acidic residues" evidence="3">
    <location>
        <begin position="355"/>
        <end position="382"/>
    </location>
</feature>
<dbReference type="Gene3D" id="3.30.200.20">
    <property type="entry name" value="Phosphorylase Kinase, domain 1"/>
    <property type="match status" value="1"/>
</dbReference>
<keyword evidence="1" id="KW-0547">Nucleotide-binding</keyword>
<dbReference type="eggNOG" id="KOG0661">
    <property type="taxonomic scope" value="Eukaryota"/>
</dbReference>
<proteinExistence type="predicted"/>
<dbReference type="GO" id="GO:0005524">
    <property type="term" value="F:ATP binding"/>
    <property type="evidence" value="ECO:0007669"/>
    <property type="project" value="UniProtKB-KW"/>
</dbReference>
<dbReference type="InterPro" id="IPR050117">
    <property type="entry name" value="MAPK"/>
</dbReference>
<feature type="compositionally biased region" description="Polar residues" evidence="3">
    <location>
        <begin position="321"/>
        <end position="333"/>
    </location>
</feature>
<evidence type="ECO:0000256" key="1">
    <source>
        <dbReference type="ARBA" id="ARBA00022741"/>
    </source>
</evidence>
<dbReference type="FunFam" id="3.30.200.20:FF:000271">
    <property type="entry name" value="MAPK/MAK/MRK overlapping kinase"/>
    <property type="match status" value="1"/>
</dbReference>
<dbReference type="CDD" id="cd07831">
    <property type="entry name" value="STKc_MOK"/>
    <property type="match status" value="1"/>
</dbReference>
<feature type="region of interest" description="Disordered" evidence="3">
    <location>
        <begin position="303"/>
        <end position="397"/>
    </location>
</feature>
<dbReference type="Pfam" id="PF00069">
    <property type="entry name" value="Pkinase"/>
    <property type="match status" value="1"/>
</dbReference>
<dbReference type="InterPro" id="IPR008271">
    <property type="entry name" value="Ser/Thr_kinase_AS"/>
</dbReference>
<dbReference type="InterPro" id="IPR011009">
    <property type="entry name" value="Kinase-like_dom_sf"/>
</dbReference>
<dbReference type="STRING" id="564608.C1MUQ8"/>
<dbReference type="GO" id="GO:0004672">
    <property type="term" value="F:protein kinase activity"/>
    <property type="evidence" value="ECO:0007669"/>
    <property type="project" value="InterPro"/>
</dbReference>
<reference evidence="5 6" key="1">
    <citation type="journal article" date="2009" name="Science">
        <title>Green evolution and dynamic adaptations revealed by genomes of the marine picoeukaryotes Micromonas.</title>
        <authorList>
            <person name="Worden A.Z."/>
            <person name="Lee J.H."/>
            <person name="Mock T."/>
            <person name="Rouze P."/>
            <person name="Simmons M.P."/>
            <person name="Aerts A.L."/>
            <person name="Allen A.E."/>
            <person name="Cuvelier M.L."/>
            <person name="Derelle E."/>
            <person name="Everett M.V."/>
            <person name="Foulon E."/>
            <person name="Grimwood J."/>
            <person name="Gundlach H."/>
            <person name="Henrissat B."/>
            <person name="Napoli C."/>
            <person name="McDonald S.M."/>
            <person name="Parker M.S."/>
            <person name="Rombauts S."/>
            <person name="Salamov A."/>
            <person name="Von Dassow P."/>
            <person name="Badger J.H."/>
            <person name="Coutinho P.M."/>
            <person name="Demir E."/>
            <person name="Dubchak I."/>
            <person name="Gentemann C."/>
            <person name="Eikrem W."/>
            <person name="Gready J.E."/>
            <person name="John U."/>
            <person name="Lanier W."/>
            <person name="Lindquist E.A."/>
            <person name="Lucas S."/>
            <person name="Mayer K.F."/>
            <person name="Moreau H."/>
            <person name="Not F."/>
            <person name="Otillar R."/>
            <person name="Panaud O."/>
            <person name="Pangilinan J."/>
            <person name="Paulsen I."/>
            <person name="Piegu B."/>
            <person name="Poliakov A."/>
            <person name="Robbens S."/>
            <person name="Schmutz J."/>
            <person name="Toulza E."/>
            <person name="Wyss T."/>
            <person name="Zelensky A."/>
            <person name="Zhou K."/>
            <person name="Armbrust E.V."/>
            <person name="Bhattacharya D."/>
            <person name="Goodenough U.W."/>
            <person name="Van de Peer Y."/>
            <person name="Grigoriev I.V."/>
        </authorList>
    </citation>
    <scope>NUCLEOTIDE SEQUENCE [LARGE SCALE GENOMIC DNA]</scope>
    <source>
        <strain evidence="5 6">CCMP1545</strain>
    </source>
</reference>
<name>C1MUQ8_MICPC</name>
<feature type="region of interest" description="Disordered" evidence="3">
    <location>
        <begin position="460"/>
        <end position="528"/>
    </location>
</feature>
<dbReference type="AlphaFoldDB" id="C1MUQ8"/>
<dbReference type="OMA" id="RVKTYMY"/>
<evidence type="ECO:0000256" key="2">
    <source>
        <dbReference type="ARBA" id="ARBA00022840"/>
    </source>
</evidence>
<gene>
    <name evidence="5" type="primary">LF4</name>
    <name evidence="5" type="ORF">MICPUCDRAFT_40264</name>
</gene>
<evidence type="ECO:0000256" key="3">
    <source>
        <dbReference type="SAM" id="MobiDB-lite"/>
    </source>
</evidence>
<keyword evidence="6" id="KW-1185">Reference proteome</keyword>
<dbReference type="GeneID" id="9684678"/>
<dbReference type="KEGG" id="mpp:MICPUCDRAFT_40264"/>
<dbReference type="SUPFAM" id="SSF56112">
    <property type="entry name" value="Protein kinase-like (PK-like)"/>
    <property type="match status" value="1"/>
</dbReference>
<dbReference type="PANTHER" id="PTHR24055">
    <property type="entry name" value="MITOGEN-ACTIVATED PROTEIN KINASE"/>
    <property type="match status" value="1"/>
</dbReference>
<keyword evidence="5" id="KW-0966">Cell projection</keyword>
<feature type="domain" description="Protein kinase" evidence="4">
    <location>
        <begin position="4"/>
        <end position="286"/>
    </location>
</feature>
<dbReference type="EMBL" id="GG663740">
    <property type="protein sequence ID" value="EEH56671.1"/>
    <property type="molecule type" value="Genomic_DNA"/>
</dbReference>
<dbReference type="FunFam" id="1.10.510.10:FF:000773">
    <property type="entry name" value="MOK protein kinase"/>
    <property type="match status" value="1"/>
</dbReference>
<dbReference type="PROSITE" id="PS50011">
    <property type="entry name" value="PROTEIN_KINASE_DOM"/>
    <property type="match status" value="1"/>
</dbReference>